<feature type="transmembrane region" description="Helical" evidence="1">
    <location>
        <begin position="16"/>
        <end position="40"/>
    </location>
</feature>
<feature type="transmembrane region" description="Helical" evidence="1">
    <location>
        <begin position="107"/>
        <end position="131"/>
    </location>
</feature>
<reference evidence="3 4" key="1">
    <citation type="submission" date="2013-05" db="EMBL/GenBank/DDBJ databases">
        <title>Draft genome of the parasitic nematode Anyclostoma ceylanicum.</title>
        <authorList>
            <person name="Mitreva M."/>
        </authorList>
    </citation>
    <scope>NUCLEOTIDE SEQUENCE [LARGE SCALE GENOMIC DNA]</scope>
</reference>
<dbReference type="InterPro" id="IPR019402">
    <property type="entry name" value="CWH43_N"/>
</dbReference>
<sequence>MTAMANDGTVERMLKMRFIVCMGALLPGIGCYFCIAYTYIFQFDVIMNFTQSDQCPGVHSWLYRRAFRNAAPKSLAYRRVIYFYTRTMWSELVGLVAVSVLDIKCNFVIHAIAYSIWIISFNFNMLFNTILHHFGGIRETSQKYEVIWRIKVFMFVTGLILSLSTAISYPLFLAYCLPQAYLAFSVAEYLLVGYNSFFYCLSYWEFPRCRLTLGVFDAPKKVRCATVPSTIVKLPLA</sequence>
<dbReference type="GO" id="GO:0005789">
    <property type="term" value="C:endoplasmic reticulum membrane"/>
    <property type="evidence" value="ECO:0007669"/>
    <property type="project" value="TreeGrafter"/>
</dbReference>
<dbReference type="Pfam" id="PF10277">
    <property type="entry name" value="Frag1"/>
    <property type="match status" value="1"/>
</dbReference>
<feature type="transmembrane region" description="Helical" evidence="1">
    <location>
        <begin position="152"/>
        <end position="175"/>
    </location>
</feature>
<dbReference type="PANTHER" id="PTHR12892:SF15">
    <property type="entry name" value="POST-GPI ATTACHMENT TO PROTEINS FACTOR 2-LIKE"/>
    <property type="match status" value="1"/>
</dbReference>
<dbReference type="InterPro" id="IPR039545">
    <property type="entry name" value="PGAP2"/>
</dbReference>
<name>A0A0D6LPZ4_9BILA</name>
<proteinExistence type="predicted"/>
<accession>A0A0D6LPZ4</accession>
<evidence type="ECO:0000259" key="2">
    <source>
        <dbReference type="Pfam" id="PF10277"/>
    </source>
</evidence>
<evidence type="ECO:0000313" key="3">
    <source>
        <dbReference type="EMBL" id="EPB73939.1"/>
    </source>
</evidence>
<dbReference type="PANTHER" id="PTHR12892">
    <property type="entry name" value="FGF RECEPTOR ACTIVATING PROTEIN 1"/>
    <property type="match status" value="1"/>
</dbReference>
<evidence type="ECO:0000256" key="1">
    <source>
        <dbReference type="SAM" id="Phobius"/>
    </source>
</evidence>
<dbReference type="GO" id="GO:0000139">
    <property type="term" value="C:Golgi membrane"/>
    <property type="evidence" value="ECO:0007669"/>
    <property type="project" value="InterPro"/>
</dbReference>
<evidence type="ECO:0000313" key="4">
    <source>
        <dbReference type="Proteomes" id="UP000054495"/>
    </source>
</evidence>
<dbReference type="EMBL" id="KE124963">
    <property type="protein sequence ID" value="EPB73939.1"/>
    <property type="molecule type" value="Genomic_DNA"/>
</dbReference>
<dbReference type="AlphaFoldDB" id="A0A0D6LPZ4"/>
<feature type="domain" description="CWH43-like N-terminal" evidence="2">
    <location>
        <begin position="61"/>
        <end position="207"/>
    </location>
</feature>
<organism evidence="3 4">
    <name type="scientific">Ancylostoma ceylanicum</name>
    <dbReference type="NCBI Taxonomy" id="53326"/>
    <lineage>
        <taxon>Eukaryota</taxon>
        <taxon>Metazoa</taxon>
        <taxon>Ecdysozoa</taxon>
        <taxon>Nematoda</taxon>
        <taxon>Chromadorea</taxon>
        <taxon>Rhabditida</taxon>
        <taxon>Rhabditina</taxon>
        <taxon>Rhabditomorpha</taxon>
        <taxon>Strongyloidea</taxon>
        <taxon>Ancylostomatidae</taxon>
        <taxon>Ancylostomatinae</taxon>
        <taxon>Ancylostoma</taxon>
    </lineage>
</organism>
<dbReference type="GO" id="GO:0006506">
    <property type="term" value="P:GPI anchor biosynthetic process"/>
    <property type="evidence" value="ECO:0007669"/>
    <property type="project" value="TreeGrafter"/>
</dbReference>
<keyword evidence="1" id="KW-1133">Transmembrane helix</keyword>
<protein>
    <recommendedName>
        <fullName evidence="2">CWH43-like N-terminal domain-containing protein</fullName>
    </recommendedName>
</protein>
<keyword evidence="4" id="KW-1185">Reference proteome</keyword>
<dbReference type="Proteomes" id="UP000054495">
    <property type="component" value="Unassembled WGS sequence"/>
</dbReference>
<feature type="transmembrane region" description="Helical" evidence="1">
    <location>
        <begin position="181"/>
        <end position="201"/>
    </location>
</feature>
<keyword evidence="1" id="KW-0812">Transmembrane</keyword>
<keyword evidence="1" id="KW-0472">Membrane</keyword>
<gene>
    <name evidence="3" type="ORF">ANCCEY_06948</name>
</gene>